<comment type="caution">
    <text evidence="1">The sequence shown here is derived from an EMBL/GenBank/DDBJ whole genome shotgun (WGS) entry which is preliminary data.</text>
</comment>
<dbReference type="Proteomes" id="UP000821865">
    <property type="component" value="Chromosome 3"/>
</dbReference>
<accession>A0ACB8D6U2</accession>
<keyword evidence="2" id="KW-1185">Reference proteome</keyword>
<evidence type="ECO:0000313" key="1">
    <source>
        <dbReference type="EMBL" id="KAH7960099.1"/>
    </source>
</evidence>
<gene>
    <name evidence="1" type="ORF">HPB49_016938</name>
</gene>
<sequence>MEAQHASRALAFAAGVTGVPTTSLPAGLPHQPIRNLGPAACFDDECNGSGSAAATVAAAADDSGLEPRCLEEKPEREQQQRHLLPTLATHQCPVCCRLFLDQREAEEHMQVCGKQFSASSNLKAHAVVHTGERRYRCADCGKAFATSSHLKTHTIVHSGRRPYQCEICLREFSVSSNLRSHMFVHTGERHHECQVCGKQFSSSSHVKTHMLTHSGERPHKCDLCPKSFAVISNLKAHRKIHLGQKDHACDVCGKCFYTSSDMKSHRTMHTGERPHQCDVCHERFGKRSNMKAHMMTHTGERPFQCQRCPKRFAKASTLRTHAAKWHPPVSAEAPSTSASQEAPHDDDSAAGGVSVNDSSVPCSSRGRPSSTVQSTRGYPSSTTTTDSHCTVLPASGRAAVAANSSEASSCITSAAAASSSAAAAAAAADDEDDDDGDHAPLTAATECDALNSIPVMPLSKVKGSNGSVDTKNFAGHPRKGLRPQSRETAPTSRCADGPVAEANGRSRSAAVASNPLPSSSRAGRIVTEATSAGRSVRTKDTSRAASQAVVGSVSVQQYVQAPDELALESEPRGDLTGFIVKIENTKSVEAGTFHMAR</sequence>
<protein>
    <submittedName>
        <fullName evidence="1">Uncharacterized protein</fullName>
    </submittedName>
</protein>
<evidence type="ECO:0000313" key="2">
    <source>
        <dbReference type="Proteomes" id="UP000821865"/>
    </source>
</evidence>
<name>A0ACB8D6U2_DERSI</name>
<proteinExistence type="predicted"/>
<reference evidence="1" key="1">
    <citation type="submission" date="2020-05" db="EMBL/GenBank/DDBJ databases">
        <title>Large-scale comparative analyses of tick genomes elucidate their genetic diversity and vector capacities.</title>
        <authorList>
            <person name="Jia N."/>
            <person name="Wang J."/>
            <person name="Shi W."/>
            <person name="Du L."/>
            <person name="Sun Y."/>
            <person name="Zhan W."/>
            <person name="Jiang J."/>
            <person name="Wang Q."/>
            <person name="Zhang B."/>
            <person name="Ji P."/>
            <person name="Sakyi L.B."/>
            <person name="Cui X."/>
            <person name="Yuan T."/>
            <person name="Jiang B."/>
            <person name="Yang W."/>
            <person name="Lam T.T.-Y."/>
            <person name="Chang Q."/>
            <person name="Ding S."/>
            <person name="Wang X."/>
            <person name="Zhu J."/>
            <person name="Ruan X."/>
            <person name="Zhao L."/>
            <person name="Wei J."/>
            <person name="Que T."/>
            <person name="Du C."/>
            <person name="Cheng J."/>
            <person name="Dai P."/>
            <person name="Han X."/>
            <person name="Huang E."/>
            <person name="Gao Y."/>
            <person name="Liu J."/>
            <person name="Shao H."/>
            <person name="Ye R."/>
            <person name="Li L."/>
            <person name="Wei W."/>
            <person name="Wang X."/>
            <person name="Wang C."/>
            <person name="Yang T."/>
            <person name="Huo Q."/>
            <person name="Li W."/>
            <person name="Guo W."/>
            <person name="Chen H."/>
            <person name="Zhou L."/>
            <person name="Ni X."/>
            <person name="Tian J."/>
            <person name="Zhou Y."/>
            <person name="Sheng Y."/>
            <person name="Liu T."/>
            <person name="Pan Y."/>
            <person name="Xia L."/>
            <person name="Li J."/>
            <person name="Zhao F."/>
            <person name="Cao W."/>
        </authorList>
    </citation>
    <scope>NUCLEOTIDE SEQUENCE</scope>
    <source>
        <strain evidence="1">Dsil-2018</strain>
    </source>
</reference>
<organism evidence="1 2">
    <name type="scientific">Dermacentor silvarum</name>
    <name type="common">Tick</name>
    <dbReference type="NCBI Taxonomy" id="543639"/>
    <lineage>
        <taxon>Eukaryota</taxon>
        <taxon>Metazoa</taxon>
        <taxon>Ecdysozoa</taxon>
        <taxon>Arthropoda</taxon>
        <taxon>Chelicerata</taxon>
        <taxon>Arachnida</taxon>
        <taxon>Acari</taxon>
        <taxon>Parasitiformes</taxon>
        <taxon>Ixodida</taxon>
        <taxon>Ixodoidea</taxon>
        <taxon>Ixodidae</taxon>
        <taxon>Rhipicephalinae</taxon>
        <taxon>Dermacentor</taxon>
    </lineage>
</organism>
<dbReference type="EMBL" id="CM023472">
    <property type="protein sequence ID" value="KAH7960099.1"/>
    <property type="molecule type" value="Genomic_DNA"/>
</dbReference>